<dbReference type="OrthoDB" id="9879192at2"/>
<dbReference type="Proteomes" id="UP000027142">
    <property type="component" value="Chromosome"/>
</dbReference>
<keyword evidence="2" id="KW-1185">Reference proteome</keyword>
<dbReference type="InterPro" id="IPR058600">
    <property type="entry name" value="YhjD-like"/>
</dbReference>
<dbReference type="HOGENOM" id="CLU_2022095_0_0_9"/>
<organism evidence="1 2">
    <name type="scientific">Shouchella lehensis G1</name>
    <dbReference type="NCBI Taxonomy" id="1246626"/>
    <lineage>
        <taxon>Bacteria</taxon>
        <taxon>Bacillati</taxon>
        <taxon>Bacillota</taxon>
        <taxon>Bacilli</taxon>
        <taxon>Bacillales</taxon>
        <taxon>Bacillaceae</taxon>
        <taxon>Shouchella</taxon>
    </lineage>
</organism>
<dbReference type="Pfam" id="PF26325">
    <property type="entry name" value="YhjD"/>
    <property type="match status" value="1"/>
</dbReference>
<reference evidence="1 2" key="1">
    <citation type="journal article" date="2014" name="Gene">
        <title>A comparative genomic analysis of the alkalitolerant soil bacterium Bacillus lehensis G1.</title>
        <authorList>
            <person name="Noor Y.M."/>
            <person name="Samsulrizal N.H."/>
            <person name="Jema'on N.A."/>
            <person name="Low K.O."/>
            <person name="Ramli A.N."/>
            <person name="Alias N.I."/>
            <person name="Damis S.I."/>
            <person name="Fuzi S.F."/>
            <person name="Isa M.N."/>
            <person name="Murad A.M."/>
            <person name="Raih M.F."/>
            <person name="Bakar F.D."/>
            <person name="Najimudin N."/>
            <person name="Mahadi N.M."/>
            <person name="Illias R.M."/>
        </authorList>
    </citation>
    <scope>NUCLEOTIDE SEQUENCE [LARGE SCALE GENOMIC DNA]</scope>
    <source>
        <strain evidence="1 2">G1</strain>
    </source>
</reference>
<proteinExistence type="predicted"/>
<dbReference type="STRING" id="1246626.BleG1_2862"/>
<sequence>MESYTTTFDGWDPLTLEDRPEISIRSYIINRLTREYLHNIYDRSPDLHQQILKLIADDQFAKRQYFRKENIKVEDQPSQVDSLFLNWRYWCNGRTGNVGGTRSTLKKDIKRNLLYYMDRLHD</sequence>
<dbReference type="AlphaFoldDB" id="A0A060LVZ4"/>
<evidence type="ECO:0000313" key="2">
    <source>
        <dbReference type="Proteomes" id="UP000027142"/>
    </source>
</evidence>
<accession>A0A060LVZ4</accession>
<gene>
    <name evidence="1" type="ORF">BleG1_2862</name>
</gene>
<dbReference type="KEGG" id="ble:BleG1_2862"/>
<protein>
    <submittedName>
        <fullName evidence="1">Uncharacterized protein</fullName>
    </submittedName>
</protein>
<evidence type="ECO:0000313" key="1">
    <source>
        <dbReference type="EMBL" id="AIC95426.1"/>
    </source>
</evidence>
<dbReference type="RefSeq" id="WP_038482248.1">
    <property type="nucleotide sequence ID" value="NZ_CP003923.1"/>
</dbReference>
<dbReference type="EMBL" id="CP003923">
    <property type="protein sequence ID" value="AIC95426.1"/>
    <property type="molecule type" value="Genomic_DNA"/>
</dbReference>
<name>A0A060LVZ4_9BACI</name>